<gene>
    <name evidence="1" type="ORF">CLODIP_2_CD08749</name>
</gene>
<dbReference type="SUPFAM" id="SSF52540">
    <property type="entry name" value="P-loop containing nucleoside triphosphate hydrolases"/>
    <property type="match status" value="2"/>
</dbReference>
<evidence type="ECO:0000313" key="1">
    <source>
        <dbReference type="EMBL" id="CAB3360483.1"/>
    </source>
</evidence>
<proteinExistence type="predicted"/>
<dbReference type="EMBL" id="CADEPI010000003">
    <property type="protein sequence ID" value="CAB3360483.1"/>
    <property type="molecule type" value="Genomic_DNA"/>
</dbReference>
<organism evidence="1 2">
    <name type="scientific">Cloeon dipterum</name>
    <dbReference type="NCBI Taxonomy" id="197152"/>
    <lineage>
        <taxon>Eukaryota</taxon>
        <taxon>Metazoa</taxon>
        <taxon>Ecdysozoa</taxon>
        <taxon>Arthropoda</taxon>
        <taxon>Hexapoda</taxon>
        <taxon>Insecta</taxon>
        <taxon>Pterygota</taxon>
        <taxon>Palaeoptera</taxon>
        <taxon>Ephemeroptera</taxon>
        <taxon>Pisciforma</taxon>
        <taxon>Baetidae</taxon>
        <taxon>Cloeon</taxon>
    </lineage>
</organism>
<protein>
    <submittedName>
        <fullName evidence="1">Uncharacterized protein</fullName>
    </submittedName>
</protein>
<accession>A0A8S1C098</accession>
<sequence>MSVFISTETEQKKLSIGYWDGEPSEAVGITCALIIYYDFANCEKANLSESNQIDIENLENTLGNYARIYKTSGTSEEVKDLLWQDQYTVFIISAYAGWGKSVLAEMIANRAEAENKGAILDLRKNSEFHKALIRTKEYRELFKTYWKMKGKNCFFDMPQFIVLDNIDDLIDEKFQKMVAQLATDKVGLLISTRPQNKDILEMHLEGVCPVTAISMDIVSREKQIDFLHRRIGSYVNEDNLEEILNYLYNCGADDLIEKLGALEKVASYPKLIENGNIYELSEHVFDCTVKTVLHRAFGLTDEKSGRFKELRKEHERQLSILSHDFFIDNTVEENFVENITVLDDYGITTIIESRVVVLSVTLAAYLCVSQGLISTEEHLKKVSELKHLKILRIMIQCKGNQTRKRKEYKNSKDEDKDTEMTYLDRKKKTNLNAVRVTVEPDEKNFITFFSSVEISAESEDSDGCVFVCIVTELHEVNGEVYATIDEEFFPIKEFLYPTIGPSTGNWIGKPKIFVFLNSTEKTKKRTHGEVSQVYENTKFSKRGTIHQGLLTLILPQTRQDQYTVFIISSYAGWGKSVLAETIANRAAAENIVAILDLRKNSEFHKALIRTKEYRDLFRTYWKMKGKNSFFYMPQFIVLDNMDDLIDECFLKMVAQLATDKVGLLISTRPQNMDILEMHLEGICPVTAISMETASREKQIDFLHRRIGSGVNQDKLKEILNYLDNCGADDLIEKLGALEKVTSYPKLTDINIYELSEHIFDCTVKTVLHRAFGLTNDKSDKFKKLRKEHERQLSILSYNFFMDNTVEENFLENTKVLDDYGIITIIESRVVVLSDTLAAYLCVSQGLISTQKQIKKLPQQEILRNMMQCKRKIKTKAK</sequence>
<dbReference type="InterPro" id="IPR027417">
    <property type="entry name" value="P-loop_NTPase"/>
</dbReference>
<dbReference type="Proteomes" id="UP000494165">
    <property type="component" value="Unassembled WGS sequence"/>
</dbReference>
<comment type="caution">
    <text evidence="1">The sequence shown here is derived from an EMBL/GenBank/DDBJ whole genome shotgun (WGS) entry which is preliminary data.</text>
</comment>
<dbReference type="AlphaFoldDB" id="A0A8S1C098"/>
<name>A0A8S1C098_9INSE</name>
<evidence type="ECO:0000313" key="2">
    <source>
        <dbReference type="Proteomes" id="UP000494165"/>
    </source>
</evidence>
<keyword evidence="2" id="KW-1185">Reference proteome</keyword>
<reference evidence="1 2" key="1">
    <citation type="submission" date="2020-04" db="EMBL/GenBank/DDBJ databases">
        <authorList>
            <person name="Alioto T."/>
            <person name="Alioto T."/>
            <person name="Gomez Garrido J."/>
        </authorList>
    </citation>
    <scope>NUCLEOTIDE SEQUENCE [LARGE SCALE GENOMIC DNA]</scope>
</reference>